<dbReference type="Proteomes" id="UP000707138">
    <property type="component" value="Unassembled WGS sequence"/>
</dbReference>
<accession>A0ABS2GG82</accession>
<protein>
    <submittedName>
        <fullName evidence="5">Aldo/keto reductase</fullName>
    </submittedName>
</protein>
<comment type="caution">
    <text evidence="5">The sequence shown here is derived from an EMBL/GenBank/DDBJ whole genome shotgun (WGS) entry which is preliminary data.</text>
</comment>
<dbReference type="PROSITE" id="PS00062">
    <property type="entry name" value="ALDOKETO_REDUCTASE_2"/>
    <property type="match status" value="1"/>
</dbReference>
<name>A0ABS2GG82_9FIRM</name>
<dbReference type="EMBL" id="JACJLA010000011">
    <property type="protein sequence ID" value="MBM6913051.1"/>
    <property type="molecule type" value="Genomic_DNA"/>
</dbReference>
<keyword evidence="6" id="KW-1185">Reference proteome</keyword>
<comment type="similarity">
    <text evidence="1">Belongs to the aldo/keto reductase family.</text>
</comment>
<dbReference type="Gene3D" id="3.20.20.100">
    <property type="entry name" value="NADP-dependent oxidoreductase domain"/>
    <property type="match status" value="1"/>
</dbReference>
<gene>
    <name evidence="5" type="ORF">H6A01_06925</name>
</gene>
<feature type="domain" description="NADP-dependent oxidoreductase" evidence="4">
    <location>
        <begin position="27"/>
        <end position="260"/>
    </location>
</feature>
<dbReference type="PANTHER" id="PTHR43827:SF3">
    <property type="entry name" value="NADP-DEPENDENT OXIDOREDUCTASE DOMAIN-CONTAINING PROTEIN"/>
    <property type="match status" value="1"/>
</dbReference>
<dbReference type="PANTHER" id="PTHR43827">
    <property type="entry name" value="2,5-DIKETO-D-GLUCONIC ACID REDUCTASE"/>
    <property type="match status" value="1"/>
</dbReference>
<dbReference type="PRINTS" id="PR00069">
    <property type="entry name" value="ALDKETRDTASE"/>
</dbReference>
<dbReference type="PROSITE" id="PS00798">
    <property type="entry name" value="ALDOKETO_REDUCTASE_1"/>
    <property type="match status" value="1"/>
</dbReference>
<dbReference type="SUPFAM" id="SSF51430">
    <property type="entry name" value="NAD(P)-linked oxidoreductase"/>
    <property type="match status" value="1"/>
</dbReference>
<dbReference type="CDD" id="cd19133">
    <property type="entry name" value="AKR_AKR5F1"/>
    <property type="match status" value="1"/>
</dbReference>
<evidence type="ECO:0000259" key="4">
    <source>
        <dbReference type="Pfam" id="PF00248"/>
    </source>
</evidence>
<dbReference type="InterPro" id="IPR023210">
    <property type="entry name" value="NADP_OxRdtase_dom"/>
</dbReference>
<reference evidence="5 6" key="1">
    <citation type="journal article" date="2021" name="Sci. Rep.">
        <title>The distribution of antibiotic resistance genes in chicken gut microbiota commensals.</title>
        <authorList>
            <person name="Juricova H."/>
            <person name="Matiasovicova J."/>
            <person name="Kubasova T."/>
            <person name="Cejkova D."/>
            <person name="Rychlik I."/>
        </authorList>
    </citation>
    <scope>NUCLEOTIDE SEQUENCE [LARGE SCALE GENOMIC DNA]</scope>
    <source>
        <strain evidence="5 6">An537</strain>
    </source>
</reference>
<evidence type="ECO:0000313" key="6">
    <source>
        <dbReference type="Proteomes" id="UP000707138"/>
    </source>
</evidence>
<dbReference type="Pfam" id="PF00248">
    <property type="entry name" value="Aldo_ket_red"/>
    <property type="match status" value="1"/>
</dbReference>
<organism evidence="5 6">
    <name type="scientific">Veillonella magna</name>
    <dbReference type="NCBI Taxonomy" id="464322"/>
    <lineage>
        <taxon>Bacteria</taxon>
        <taxon>Bacillati</taxon>
        <taxon>Bacillota</taxon>
        <taxon>Negativicutes</taxon>
        <taxon>Veillonellales</taxon>
        <taxon>Veillonellaceae</taxon>
        <taxon>Veillonella</taxon>
    </lineage>
</organism>
<evidence type="ECO:0000313" key="5">
    <source>
        <dbReference type="EMBL" id="MBM6913051.1"/>
    </source>
</evidence>
<sequence length="290" mass="32845">MSTTQNADTVTLANGVVMPKRGFGVFQIPDNQTVDAVKSALSLGYRLIDTAQSYFNEEAVGQALEESEVPRDQIFLTTKVWIDNYGYEKTKQSVVESLRKLRTDYLDLLLLHQPFSDYYGAYRAIEDLYKEGIIRAIGVSNFAPDRLMDIALFNEIVPMVNQVEVNLFQQQQSQLQTMQELGVQAAAWAPFGEGRNGMFTNPTLVGIANAHGKSVAQIILRWLWQRDIVSLAKSMRPERMQENFMIEDFALSDEDMQAIAAEDTNTSLFFNHQTPEAVKMMKDLVVARRK</sequence>
<keyword evidence="3" id="KW-0560">Oxidoreductase</keyword>
<dbReference type="RefSeq" id="WP_205088036.1">
    <property type="nucleotide sequence ID" value="NZ_JACJLA010000011.1"/>
</dbReference>
<dbReference type="InterPro" id="IPR036812">
    <property type="entry name" value="NAD(P)_OxRdtase_dom_sf"/>
</dbReference>
<keyword evidence="2" id="KW-0521">NADP</keyword>
<dbReference type="InterPro" id="IPR020471">
    <property type="entry name" value="AKR"/>
</dbReference>
<proteinExistence type="inferred from homology"/>
<dbReference type="PIRSF" id="PIRSF000097">
    <property type="entry name" value="AKR"/>
    <property type="match status" value="1"/>
</dbReference>
<dbReference type="InterPro" id="IPR018170">
    <property type="entry name" value="Aldo/ket_reductase_CS"/>
</dbReference>
<evidence type="ECO:0000256" key="2">
    <source>
        <dbReference type="ARBA" id="ARBA00022857"/>
    </source>
</evidence>
<evidence type="ECO:0000256" key="1">
    <source>
        <dbReference type="ARBA" id="ARBA00007905"/>
    </source>
</evidence>
<evidence type="ECO:0000256" key="3">
    <source>
        <dbReference type="ARBA" id="ARBA00023002"/>
    </source>
</evidence>